<reference evidence="1 2" key="1">
    <citation type="submission" date="2024-07" db="EMBL/GenBank/DDBJ databases">
        <title>Genomic Encyclopedia of Type Strains, Phase V (KMG-V): Genome sequencing to study the core and pangenomes of soil and plant-associated prokaryotes.</title>
        <authorList>
            <person name="Whitman W."/>
        </authorList>
    </citation>
    <scope>NUCLEOTIDE SEQUENCE [LARGE SCALE GENOMIC DNA]</scope>
    <source>
        <strain evidence="1 2">USDA 152</strain>
    </source>
</reference>
<sequence>MTGNARAARFPTASNCQQSLYNWVNRSGAAASHFPTITASTSTTKGRVMIWKNLVNQSATLASRPKVLTATFMCALSATVRFASTADEATKIPPQPAHAQNPLASIMTRDGVPIFCMGWRPKPTQPLVFQRPRGCRAWPL</sequence>
<gene>
    <name evidence="1" type="ORF">ABIG07_007695</name>
</gene>
<protein>
    <submittedName>
        <fullName evidence="1">Uncharacterized protein</fullName>
    </submittedName>
</protein>
<dbReference type="RefSeq" id="WP_028145317.1">
    <property type="nucleotide sequence ID" value="NZ_AP021854.1"/>
</dbReference>
<evidence type="ECO:0000313" key="2">
    <source>
        <dbReference type="Proteomes" id="UP001565369"/>
    </source>
</evidence>
<accession>A0ABV4G5I3</accession>
<dbReference type="GeneID" id="92968026"/>
<proteinExistence type="predicted"/>
<dbReference type="EMBL" id="JBGBZJ010000003">
    <property type="protein sequence ID" value="MEY9458747.1"/>
    <property type="molecule type" value="Genomic_DNA"/>
</dbReference>
<keyword evidence="2" id="KW-1185">Reference proteome</keyword>
<organism evidence="1 2">
    <name type="scientific">Bradyrhizobium ottawaense</name>
    <dbReference type="NCBI Taxonomy" id="931866"/>
    <lineage>
        <taxon>Bacteria</taxon>
        <taxon>Pseudomonadati</taxon>
        <taxon>Pseudomonadota</taxon>
        <taxon>Alphaproteobacteria</taxon>
        <taxon>Hyphomicrobiales</taxon>
        <taxon>Nitrobacteraceae</taxon>
        <taxon>Bradyrhizobium</taxon>
    </lineage>
</organism>
<comment type="caution">
    <text evidence="1">The sequence shown here is derived from an EMBL/GenBank/DDBJ whole genome shotgun (WGS) entry which is preliminary data.</text>
</comment>
<name>A0ABV4G5I3_9BRAD</name>
<dbReference type="Proteomes" id="UP001565369">
    <property type="component" value="Unassembled WGS sequence"/>
</dbReference>
<evidence type="ECO:0000313" key="1">
    <source>
        <dbReference type="EMBL" id="MEY9458747.1"/>
    </source>
</evidence>